<proteinExistence type="predicted"/>
<sequence>METNGDIVLNRRKHLRYYINKVAAGAPGSIVELSTMGARLKKNKSEMFENPEMVIPLGGRQFKVRVVWQDDKQAGLALLTPFDDWQYIIKNLKRLKDASFRAQNRL</sequence>
<dbReference type="EMBL" id="LACI01000721">
    <property type="protein sequence ID" value="KJU86159.1"/>
    <property type="molecule type" value="Genomic_DNA"/>
</dbReference>
<name>A0A0F3GW03_9BACT</name>
<evidence type="ECO:0000313" key="2">
    <source>
        <dbReference type="Proteomes" id="UP000033423"/>
    </source>
</evidence>
<dbReference type="Proteomes" id="UP000033423">
    <property type="component" value="Unassembled WGS sequence"/>
</dbReference>
<evidence type="ECO:0000313" key="1">
    <source>
        <dbReference type="EMBL" id="KJU86159.1"/>
    </source>
</evidence>
<organism evidence="1 2">
    <name type="scientific">Candidatus Magnetobacterium bavaricum</name>
    <dbReference type="NCBI Taxonomy" id="29290"/>
    <lineage>
        <taxon>Bacteria</taxon>
        <taxon>Pseudomonadati</taxon>
        <taxon>Nitrospirota</taxon>
        <taxon>Thermodesulfovibrionia</taxon>
        <taxon>Thermodesulfovibrionales</taxon>
        <taxon>Candidatus Magnetobacteriaceae</taxon>
        <taxon>Candidatus Magnetobacterium</taxon>
    </lineage>
</organism>
<gene>
    <name evidence="1" type="ORF">MBAV_001647</name>
</gene>
<comment type="caution">
    <text evidence="1">The sequence shown here is derived from an EMBL/GenBank/DDBJ whole genome shotgun (WGS) entry which is preliminary data.</text>
</comment>
<evidence type="ECO:0008006" key="3">
    <source>
        <dbReference type="Google" id="ProtNLM"/>
    </source>
</evidence>
<feature type="non-terminal residue" evidence="1">
    <location>
        <position position="106"/>
    </location>
</feature>
<reference evidence="1 2" key="1">
    <citation type="submission" date="2015-02" db="EMBL/GenBank/DDBJ databases">
        <title>Single-cell genomics of uncultivated deep-branching MTB reveals a conserved set of magnetosome genes.</title>
        <authorList>
            <person name="Kolinko S."/>
            <person name="Richter M."/>
            <person name="Glockner F.O."/>
            <person name="Brachmann A."/>
            <person name="Schuler D."/>
        </authorList>
    </citation>
    <scope>NUCLEOTIDE SEQUENCE [LARGE SCALE GENOMIC DNA]</scope>
    <source>
        <strain evidence="1">TM-1</strain>
    </source>
</reference>
<keyword evidence="2" id="KW-1185">Reference proteome</keyword>
<accession>A0A0F3GW03</accession>
<dbReference type="AlphaFoldDB" id="A0A0F3GW03"/>
<protein>
    <recommendedName>
        <fullName evidence="3">PilZ domain-containing protein</fullName>
    </recommendedName>
</protein>